<dbReference type="Proteomes" id="UP000326396">
    <property type="component" value="Linkage Group LG10"/>
</dbReference>
<evidence type="ECO:0000313" key="2">
    <source>
        <dbReference type="EMBL" id="KAD7116706.1"/>
    </source>
</evidence>
<name>A0A5N6PUZ8_9ASTR</name>
<evidence type="ECO:0000313" key="3">
    <source>
        <dbReference type="Proteomes" id="UP000326396"/>
    </source>
</evidence>
<dbReference type="AlphaFoldDB" id="A0A5N6PUZ8"/>
<accession>A0A5N6PUZ8</accession>
<sequence length="149" mass="17286">MFIEETKEKEIVSSIGGKEQPLPTTRSAYADILREHAAQLDRIEDMMRWLVDQLSMASGIPVPVFIRPRHPPQKESLPHQPSNEPQHRVVQQPRLAYADILREHATKLDRVEYMVRWLVEQQAMASDILVPVFIRPRQDPDPQDPPDHD</sequence>
<gene>
    <name evidence="2" type="ORF">E3N88_03974</name>
</gene>
<protein>
    <submittedName>
        <fullName evidence="2">Uncharacterized protein</fullName>
    </submittedName>
</protein>
<keyword evidence="3" id="KW-1185">Reference proteome</keyword>
<proteinExistence type="predicted"/>
<comment type="caution">
    <text evidence="2">The sequence shown here is derived from an EMBL/GenBank/DDBJ whole genome shotgun (WGS) entry which is preliminary data.</text>
</comment>
<organism evidence="2 3">
    <name type="scientific">Mikania micrantha</name>
    <name type="common">bitter vine</name>
    <dbReference type="NCBI Taxonomy" id="192012"/>
    <lineage>
        <taxon>Eukaryota</taxon>
        <taxon>Viridiplantae</taxon>
        <taxon>Streptophyta</taxon>
        <taxon>Embryophyta</taxon>
        <taxon>Tracheophyta</taxon>
        <taxon>Spermatophyta</taxon>
        <taxon>Magnoliopsida</taxon>
        <taxon>eudicotyledons</taxon>
        <taxon>Gunneridae</taxon>
        <taxon>Pentapetalae</taxon>
        <taxon>asterids</taxon>
        <taxon>campanulids</taxon>
        <taxon>Asterales</taxon>
        <taxon>Asteraceae</taxon>
        <taxon>Asteroideae</taxon>
        <taxon>Heliantheae alliance</taxon>
        <taxon>Eupatorieae</taxon>
        <taxon>Mikania</taxon>
    </lineage>
</organism>
<evidence type="ECO:0000256" key="1">
    <source>
        <dbReference type="SAM" id="MobiDB-lite"/>
    </source>
</evidence>
<feature type="region of interest" description="Disordered" evidence="1">
    <location>
        <begin position="66"/>
        <end position="89"/>
    </location>
</feature>
<reference evidence="2 3" key="1">
    <citation type="submission" date="2019-05" db="EMBL/GenBank/DDBJ databases">
        <title>Mikania micrantha, genome provides insights into the molecular mechanism of rapid growth.</title>
        <authorList>
            <person name="Liu B."/>
        </authorList>
    </citation>
    <scope>NUCLEOTIDE SEQUENCE [LARGE SCALE GENOMIC DNA]</scope>
    <source>
        <strain evidence="2">NLD-2019</strain>
        <tissue evidence="2">Leaf</tissue>
    </source>
</reference>
<dbReference type="EMBL" id="SZYD01000002">
    <property type="protein sequence ID" value="KAD7116706.1"/>
    <property type="molecule type" value="Genomic_DNA"/>
</dbReference>